<evidence type="ECO:0000256" key="5">
    <source>
        <dbReference type="ARBA" id="ARBA00022741"/>
    </source>
</evidence>
<dbReference type="PROSITE" id="PS50112">
    <property type="entry name" value="PAS"/>
    <property type="match status" value="1"/>
</dbReference>
<dbReference type="InterPro" id="IPR000014">
    <property type="entry name" value="PAS"/>
</dbReference>
<dbReference type="Proteomes" id="UP000197361">
    <property type="component" value="Unassembled WGS sequence"/>
</dbReference>
<dbReference type="InterPro" id="IPR011102">
    <property type="entry name" value="Sig_transdc_His_kinase_HWE"/>
</dbReference>
<dbReference type="PANTHER" id="PTHR41523">
    <property type="entry name" value="TWO-COMPONENT SYSTEM SENSOR PROTEIN"/>
    <property type="match status" value="1"/>
</dbReference>
<dbReference type="CDD" id="cd00130">
    <property type="entry name" value="PAS"/>
    <property type="match status" value="1"/>
</dbReference>
<dbReference type="NCBIfam" id="TIGR00229">
    <property type="entry name" value="sensory_box"/>
    <property type="match status" value="1"/>
</dbReference>
<dbReference type="InterPro" id="IPR036890">
    <property type="entry name" value="HATPase_C_sf"/>
</dbReference>
<evidence type="ECO:0000256" key="6">
    <source>
        <dbReference type="ARBA" id="ARBA00022777"/>
    </source>
</evidence>
<reference evidence="9 10" key="1">
    <citation type="journal article" date="2010" name="Int. J. Syst. Evol. Microbiol.">
        <title>Sphingopyxis bauzanensis sp. nov., a psychrophilic bacterium isolated from soil.</title>
        <authorList>
            <person name="Zhang D.C."/>
            <person name="Liu H.C."/>
            <person name="Xin Y.H."/>
            <person name="Zhou Y.G."/>
            <person name="Schinner F."/>
            <person name="Margesin R."/>
        </authorList>
    </citation>
    <scope>NUCLEOTIDE SEQUENCE [LARGE SCALE GENOMIC DNA]</scope>
    <source>
        <strain evidence="9 10">DSM 22271</strain>
    </source>
</reference>
<evidence type="ECO:0000313" key="10">
    <source>
        <dbReference type="Proteomes" id="UP000197361"/>
    </source>
</evidence>
<keyword evidence="4" id="KW-0808">Transferase</keyword>
<dbReference type="SUPFAM" id="SSF55874">
    <property type="entry name" value="ATPase domain of HSP90 chaperone/DNA topoisomerase II/histidine kinase"/>
    <property type="match status" value="1"/>
</dbReference>
<evidence type="ECO:0000256" key="2">
    <source>
        <dbReference type="ARBA" id="ARBA00012438"/>
    </source>
</evidence>
<dbReference type="AlphaFoldDB" id="A0A246JR76"/>
<keyword evidence="6 9" id="KW-0418">Kinase</keyword>
<dbReference type="GO" id="GO:0004673">
    <property type="term" value="F:protein histidine kinase activity"/>
    <property type="evidence" value="ECO:0007669"/>
    <property type="project" value="UniProtKB-EC"/>
</dbReference>
<gene>
    <name evidence="9" type="ORF">CDQ92_12005</name>
</gene>
<dbReference type="GO" id="GO:0005524">
    <property type="term" value="F:ATP binding"/>
    <property type="evidence" value="ECO:0007669"/>
    <property type="project" value="UniProtKB-KW"/>
</dbReference>
<dbReference type="InterPro" id="IPR003594">
    <property type="entry name" value="HATPase_dom"/>
</dbReference>
<keyword evidence="3" id="KW-0597">Phosphoprotein</keyword>
<dbReference type="InterPro" id="IPR035965">
    <property type="entry name" value="PAS-like_dom_sf"/>
</dbReference>
<dbReference type="InterPro" id="IPR011495">
    <property type="entry name" value="Sig_transdc_His_kin_sub2_dim/P"/>
</dbReference>
<keyword evidence="5" id="KW-0547">Nucleotide-binding</keyword>
<keyword evidence="10" id="KW-1185">Reference proteome</keyword>
<dbReference type="Pfam" id="PF02518">
    <property type="entry name" value="HATPase_c"/>
    <property type="match status" value="1"/>
</dbReference>
<proteinExistence type="predicted"/>
<name>A0A246JR76_9SPHN</name>
<dbReference type="Pfam" id="PF13188">
    <property type="entry name" value="PAS_8"/>
    <property type="match status" value="1"/>
</dbReference>
<protein>
    <recommendedName>
        <fullName evidence="2">histidine kinase</fullName>
        <ecNumber evidence="2">2.7.13.3</ecNumber>
    </recommendedName>
</protein>
<dbReference type="SMART" id="SM00911">
    <property type="entry name" value="HWE_HK"/>
    <property type="match status" value="1"/>
</dbReference>
<feature type="domain" description="PAS" evidence="8">
    <location>
        <begin position="23"/>
        <end position="71"/>
    </location>
</feature>
<dbReference type="OrthoDB" id="7297573at2"/>
<comment type="caution">
    <text evidence="9">The sequence shown here is derived from an EMBL/GenBank/DDBJ whole genome shotgun (WGS) entry which is preliminary data.</text>
</comment>
<keyword evidence="7" id="KW-0067">ATP-binding</keyword>
<evidence type="ECO:0000256" key="7">
    <source>
        <dbReference type="ARBA" id="ARBA00022840"/>
    </source>
</evidence>
<dbReference type="EMBL" id="NISK01000003">
    <property type="protein sequence ID" value="OWQ95531.1"/>
    <property type="molecule type" value="Genomic_DNA"/>
</dbReference>
<dbReference type="PANTHER" id="PTHR41523:SF8">
    <property type="entry name" value="ETHYLENE RESPONSE SENSOR PROTEIN"/>
    <property type="match status" value="1"/>
</dbReference>
<dbReference type="SMART" id="SM00091">
    <property type="entry name" value="PAS"/>
    <property type="match status" value="1"/>
</dbReference>
<evidence type="ECO:0000259" key="8">
    <source>
        <dbReference type="PROSITE" id="PS50112"/>
    </source>
</evidence>
<dbReference type="Pfam" id="PF07568">
    <property type="entry name" value="HisKA_2"/>
    <property type="match status" value="1"/>
</dbReference>
<comment type="catalytic activity">
    <reaction evidence="1">
        <text>ATP + protein L-histidine = ADP + protein N-phospho-L-histidine.</text>
        <dbReference type="EC" id="2.7.13.3"/>
    </reaction>
</comment>
<organism evidence="9 10">
    <name type="scientific">Sphingopyxis bauzanensis</name>
    <dbReference type="NCBI Taxonomy" id="651663"/>
    <lineage>
        <taxon>Bacteria</taxon>
        <taxon>Pseudomonadati</taxon>
        <taxon>Pseudomonadota</taxon>
        <taxon>Alphaproteobacteria</taxon>
        <taxon>Sphingomonadales</taxon>
        <taxon>Sphingomonadaceae</taxon>
        <taxon>Sphingopyxis</taxon>
    </lineage>
</organism>
<dbReference type="SUPFAM" id="SSF55785">
    <property type="entry name" value="PYP-like sensor domain (PAS domain)"/>
    <property type="match status" value="1"/>
</dbReference>
<dbReference type="Gene3D" id="3.30.565.10">
    <property type="entry name" value="Histidine kinase-like ATPase, C-terminal domain"/>
    <property type="match status" value="1"/>
</dbReference>
<evidence type="ECO:0000256" key="3">
    <source>
        <dbReference type="ARBA" id="ARBA00022553"/>
    </source>
</evidence>
<dbReference type="EC" id="2.7.13.3" evidence="2"/>
<dbReference type="SMART" id="SM00387">
    <property type="entry name" value="HATPase_c"/>
    <property type="match status" value="1"/>
</dbReference>
<accession>A0A246JR76</accession>
<dbReference type="Gene3D" id="3.30.450.20">
    <property type="entry name" value="PAS domain"/>
    <property type="match status" value="1"/>
</dbReference>
<sequence>MKTENADQVETLLDTPNLADALENERFKQFLDHVPVAVAVSELHPSELITYANREFERLTGHPIAEIEGKSWRALPGVAAPVDDDRLLRDAVQADVDYIGEFRIEQEAGAIVVDAWSNTIEDDDGTPLYRLVALAPTGNERAGDGQTAALAAKDAQLRELQHRVKNNLQMITALIRLEARNIPDGDTGERFDRLAGRIGALAVLYDTLSRENADDSIDLGIYLGQIATSVMAAHATDGVRLDMKLDSWPASVNVAMPAGLVVNELLTNALKHAFTGRDGGTITLHSLIDEVGCHITIADDGVGLAEGVAWPKPGKLGAIIVQSLKQNASAKVAVRSEPGNGLKVVISFSKADAAPSA</sequence>
<evidence type="ECO:0000313" key="9">
    <source>
        <dbReference type="EMBL" id="OWQ95531.1"/>
    </source>
</evidence>
<evidence type="ECO:0000256" key="1">
    <source>
        <dbReference type="ARBA" id="ARBA00000085"/>
    </source>
</evidence>
<evidence type="ECO:0000256" key="4">
    <source>
        <dbReference type="ARBA" id="ARBA00022679"/>
    </source>
</evidence>